<dbReference type="Proteomes" id="UP000053424">
    <property type="component" value="Unassembled WGS sequence"/>
</dbReference>
<reference evidence="3" key="2">
    <citation type="submission" date="2015-01" db="EMBL/GenBank/DDBJ databases">
        <title>Evolutionary Origins and Diversification of the Mycorrhizal Mutualists.</title>
        <authorList>
            <consortium name="DOE Joint Genome Institute"/>
            <consortium name="Mycorrhizal Genomics Consortium"/>
            <person name="Kohler A."/>
            <person name="Kuo A."/>
            <person name="Nagy L.G."/>
            <person name="Floudas D."/>
            <person name="Copeland A."/>
            <person name="Barry K.W."/>
            <person name="Cichocki N."/>
            <person name="Veneault-Fourrey C."/>
            <person name="LaButti K."/>
            <person name="Lindquist E.A."/>
            <person name="Lipzen A."/>
            <person name="Lundell T."/>
            <person name="Morin E."/>
            <person name="Murat C."/>
            <person name="Riley R."/>
            <person name="Ohm R."/>
            <person name="Sun H."/>
            <person name="Tunlid A."/>
            <person name="Henrissat B."/>
            <person name="Grigoriev I.V."/>
            <person name="Hibbett D.S."/>
            <person name="Martin F."/>
        </authorList>
    </citation>
    <scope>NUCLEOTIDE SEQUENCE [LARGE SCALE GENOMIC DNA]</scope>
    <source>
        <strain evidence="3">h7</strain>
    </source>
</reference>
<dbReference type="OrthoDB" id="3215163at2759"/>
<dbReference type="EMBL" id="KN831794">
    <property type="protein sequence ID" value="KIM37940.1"/>
    <property type="molecule type" value="Genomic_DNA"/>
</dbReference>
<keyword evidence="3" id="KW-1185">Reference proteome</keyword>
<evidence type="ECO:0000313" key="2">
    <source>
        <dbReference type="EMBL" id="KIM37940.1"/>
    </source>
</evidence>
<feature type="region of interest" description="Disordered" evidence="1">
    <location>
        <begin position="1"/>
        <end position="225"/>
    </location>
</feature>
<reference evidence="2 3" key="1">
    <citation type="submission" date="2014-04" db="EMBL/GenBank/DDBJ databases">
        <authorList>
            <consortium name="DOE Joint Genome Institute"/>
            <person name="Kuo A."/>
            <person name="Gay G."/>
            <person name="Dore J."/>
            <person name="Kohler A."/>
            <person name="Nagy L.G."/>
            <person name="Floudas D."/>
            <person name="Copeland A."/>
            <person name="Barry K.W."/>
            <person name="Cichocki N."/>
            <person name="Veneault-Fourrey C."/>
            <person name="LaButti K."/>
            <person name="Lindquist E.A."/>
            <person name="Lipzen A."/>
            <person name="Lundell T."/>
            <person name="Morin E."/>
            <person name="Murat C."/>
            <person name="Sun H."/>
            <person name="Tunlid A."/>
            <person name="Henrissat B."/>
            <person name="Grigoriev I.V."/>
            <person name="Hibbett D.S."/>
            <person name="Martin F."/>
            <person name="Nordberg H.P."/>
            <person name="Cantor M.N."/>
            <person name="Hua S.X."/>
        </authorList>
    </citation>
    <scope>NUCLEOTIDE SEQUENCE [LARGE SCALE GENOMIC DNA]</scope>
    <source>
        <strain evidence="3">h7</strain>
    </source>
</reference>
<evidence type="ECO:0000256" key="1">
    <source>
        <dbReference type="SAM" id="MobiDB-lite"/>
    </source>
</evidence>
<feature type="compositionally biased region" description="Basic and acidic residues" evidence="1">
    <location>
        <begin position="48"/>
        <end position="65"/>
    </location>
</feature>
<dbReference type="STRING" id="686832.A0A0C3BMM6"/>
<protein>
    <submittedName>
        <fullName evidence="2">Uncharacterized protein</fullName>
    </submittedName>
</protein>
<gene>
    <name evidence="2" type="ORF">M413DRAFT_253182</name>
</gene>
<dbReference type="AlphaFoldDB" id="A0A0C3BMM6"/>
<dbReference type="HOGENOM" id="CLU_554376_0_0_1"/>
<evidence type="ECO:0000313" key="3">
    <source>
        <dbReference type="Proteomes" id="UP000053424"/>
    </source>
</evidence>
<sequence length="492" mass="53753">MRKEEESRPAKRRRTEMPIADGFISNAPPKPAFKPSEPQFFSAFGESLSRKTVEPDEPSTRRPDADAFALKRPPKRNAARNRVFPGDFPFESAVAEKNNKELKPPPPPPQVASTSSRKEIPSIVQESEGASSRRSDTALKRPPRRSGEANRVLPFPLVAGDFPFESPAADPVKQNKELRPPPPPPLVVSSSSRNESRVEETPAKPKSHRLVPPPLPPVASSSRTAATTPLKQIVAPSFPNSNLKAPLKRLQPIQPPAPPKPSTSGTTDLRSISGAGFGLLNEGNAEELAGILLRDQRPEIYAPDNPAHRGLDFSPEKKGKGNAPKFLRGGLAMRASSLFNHSTTSLILWQKEVSHRSNALPPDICASVIKILHKPIPLRRGITSLPGIALCTIRAPGGASHPTYKTDHLYRIVFSFNVPSSLEHFSVGQTIRVFKPWQEISFKEDNGDDIDSNRPRLPASLPMPLSIPLLTPDPLDAPLDDTALFCSRFLIS</sequence>
<organism evidence="2 3">
    <name type="scientific">Hebeloma cylindrosporum</name>
    <dbReference type="NCBI Taxonomy" id="76867"/>
    <lineage>
        <taxon>Eukaryota</taxon>
        <taxon>Fungi</taxon>
        <taxon>Dikarya</taxon>
        <taxon>Basidiomycota</taxon>
        <taxon>Agaricomycotina</taxon>
        <taxon>Agaricomycetes</taxon>
        <taxon>Agaricomycetidae</taxon>
        <taxon>Agaricales</taxon>
        <taxon>Agaricineae</taxon>
        <taxon>Hymenogastraceae</taxon>
        <taxon>Hebeloma</taxon>
    </lineage>
</organism>
<feature type="compositionally biased region" description="Basic and acidic residues" evidence="1">
    <location>
        <begin position="194"/>
        <end position="203"/>
    </location>
</feature>
<feature type="region of interest" description="Disordered" evidence="1">
    <location>
        <begin position="250"/>
        <end position="271"/>
    </location>
</feature>
<name>A0A0C3BMM6_HEBCY</name>
<accession>A0A0C3BMM6</accession>
<proteinExistence type="predicted"/>